<feature type="domain" description="Protein kinase" evidence="5">
    <location>
        <begin position="87"/>
        <end position="366"/>
    </location>
</feature>
<accession>A0A830HB78</accession>
<organism evidence="6 7">
    <name type="scientific">Pycnococcus provasolii</name>
    <dbReference type="NCBI Taxonomy" id="41880"/>
    <lineage>
        <taxon>Eukaryota</taxon>
        <taxon>Viridiplantae</taxon>
        <taxon>Chlorophyta</taxon>
        <taxon>Pseudoscourfieldiophyceae</taxon>
        <taxon>Pseudoscourfieldiales</taxon>
        <taxon>Pycnococcaceae</taxon>
        <taxon>Pycnococcus</taxon>
    </lineage>
</organism>
<dbReference type="PROSITE" id="PS50011">
    <property type="entry name" value="PROTEIN_KINASE_DOM"/>
    <property type="match status" value="1"/>
</dbReference>
<dbReference type="PANTHER" id="PTHR44329:SF288">
    <property type="entry name" value="MITOGEN-ACTIVATED PROTEIN KINASE KINASE KINASE 20"/>
    <property type="match status" value="1"/>
</dbReference>
<keyword evidence="3" id="KW-0418">Kinase</keyword>
<sequence>MIVGICTAAFVAIVIIVASASVIRRRNCLSSNDEVKISNYGVELHSIHSKPDLPNSKLTERDFAVKKISAALNVDLKEMAVISSKDLKLGKPVGVGAQGTVYSGEWNGELVAIKIFRVSTSNNESEVQALRKIGVELSILHRIRHPNVLYLYGVCITRDETVPDGKLVQMVTELGECSLRDFMRTNAFLSMGIVQRLRLASGILSGIAYLHENGVCHRDIKPANIILKRSVRKNLIPCVADFGISTVDRTLVTMDNDVLKGTLAYISPEIFSGAMSKGYRHPNATSSHVDMKASDIWALGIVLFEIFAQNDIRGDENYFNIIKSGEMPLIDGATDELVQLSRSCITEDPGERCKASVLSQRLKQILRSIDPDAILTPANIAEEWEEWEVSSRGDESTDALNSKFTTSELLKKGSLDREFGTM</sequence>
<name>A0A830HB78_9CHLO</name>
<comment type="caution">
    <text evidence="6">The sequence shown here is derived from an EMBL/GenBank/DDBJ whole genome shotgun (WGS) entry which is preliminary data.</text>
</comment>
<dbReference type="InterPro" id="IPR000719">
    <property type="entry name" value="Prot_kinase_dom"/>
</dbReference>
<dbReference type="OrthoDB" id="548168at2759"/>
<evidence type="ECO:0000256" key="3">
    <source>
        <dbReference type="ARBA" id="ARBA00022777"/>
    </source>
</evidence>
<dbReference type="Pfam" id="PF00069">
    <property type="entry name" value="Pkinase"/>
    <property type="match status" value="1"/>
</dbReference>
<dbReference type="EMBL" id="BNJQ01000007">
    <property type="protein sequence ID" value="GHP04245.1"/>
    <property type="molecule type" value="Genomic_DNA"/>
</dbReference>
<evidence type="ECO:0000313" key="7">
    <source>
        <dbReference type="Proteomes" id="UP000660262"/>
    </source>
</evidence>
<keyword evidence="7" id="KW-1185">Reference proteome</keyword>
<evidence type="ECO:0000256" key="1">
    <source>
        <dbReference type="ARBA" id="ARBA00022679"/>
    </source>
</evidence>
<evidence type="ECO:0000256" key="2">
    <source>
        <dbReference type="ARBA" id="ARBA00022741"/>
    </source>
</evidence>
<keyword evidence="2" id="KW-0547">Nucleotide-binding</keyword>
<gene>
    <name evidence="6" type="ORF">PPROV_000299900</name>
</gene>
<keyword evidence="4" id="KW-0067">ATP-binding</keyword>
<reference evidence="6" key="1">
    <citation type="submission" date="2020-10" db="EMBL/GenBank/DDBJ databases">
        <title>Unveiling of a novel bifunctional photoreceptor, Dualchrome1, isolated from a cosmopolitan green alga.</title>
        <authorList>
            <person name="Suzuki S."/>
            <person name="Kawachi M."/>
        </authorList>
    </citation>
    <scope>NUCLEOTIDE SEQUENCE</scope>
    <source>
        <strain evidence="6">NIES 2893</strain>
    </source>
</reference>
<keyword evidence="1" id="KW-0808">Transferase</keyword>
<evidence type="ECO:0000259" key="5">
    <source>
        <dbReference type="PROSITE" id="PS50011"/>
    </source>
</evidence>
<dbReference type="GO" id="GO:0005524">
    <property type="term" value="F:ATP binding"/>
    <property type="evidence" value="ECO:0007669"/>
    <property type="project" value="UniProtKB-KW"/>
</dbReference>
<dbReference type="InterPro" id="IPR051681">
    <property type="entry name" value="Ser/Thr_Kinases-Pseudokinases"/>
</dbReference>
<dbReference type="PANTHER" id="PTHR44329">
    <property type="entry name" value="SERINE/THREONINE-PROTEIN KINASE TNNI3K-RELATED"/>
    <property type="match status" value="1"/>
</dbReference>
<dbReference type="InterPro" id="IPR011009">
    <property type="entry name" value="Kinase-like_dom_sf"/>
</dbReference>
<evidence type="ECO:0000313" key="6">
    <source>
        <dbReference type="EMBL" id="GHP04245.1"/>
    </source>
</evidence>
<proteinExistence type="predicted"/>
<dbReference type="PROSITE" id="PS00108">
    <property type="entry name" value="PROTEIN_KINASE_ST"/>
    <property type="match status" value="1"/>
</dbReference>
<dbReference type="Gene3D" id="1.10.510.10">
    <property type="entry name" value="Transferase(Phosphotransferase) domain 1"/>
    <property type="match status" value="1"/>
</dbReference>
<dbReference type="SMART" id="SM00220">
    <property type="entry name" value="S_TKc"/>
    <property type="match status" value="1"/>
</dbReference>
<dbReference type="InterPro" id="IPR008271">
    <property type="entry name" value="Ser/Thr_kinase_AS"/>
</dbReference>
<dbReference type="AlphaFoldDB" id="A0A830HB78"/>
<dbReference type="Proteomes" id="UP000660262">
    <property type="component" value="Unassembled WGS sequence"/>
</dbReference>
<dbReference type="Gene3D" id="3.30.200.20">
    <property type="entry name" value="Phosphorylase Kinase, domain 1"/>
    <property type="match status" value="1"/>
</dbReference>
<evidence type="ECO:0000256" key="4">
    <source>
        <dbReference type="ARBA" id="ARBA00022840"/>
    </source>
</evidence>
<dbReference type="GO" id="GO:0004674">
    <property type="term" value="F:protein serine/threonine kinase activity"/>
    <property type="evidence" value="ECO:0007669"/>
    <property type="project" value="TreeGrafter"/>
</dbReference>
<dbReference type="SUPFAM" id="SSF56112">
    <property type="entry name" value="Protein kinase-like (PK-like)"/>
    <property type="match status" value="1"/>
</dbReference>
<protein>
    <recommendedName>
        <fullName evidence="5">Protein kinase domain-containing protein</fullName>
    </recommendedName>
</protein>